<dbReference type="GO" id="GO:0003700">
    <property type="term" value="F:DNA-binding transcription factor activity"/>
    <property type="evidence" value="ECO:0007669"/>
    <property type="project" value="TreeGrafter"/>
</dbReference>
<dbReference type="RefSeq" id="WP_094843629.1">
    <property type="nucleotide sequence ID" value="NZ_NEVS01000004.1"/>
</dbReference>
<dbReference type="InterPro" id="IPR036388">
    <property type="entry name" value="WH-like_DNA-bd_sf"/>
</dbReference>
<keyword evidence="2" id="KW-0238">DNA-binding</keyword>
<feature type="region of interest" description="Disordered" evidence="4">
    <location>
        <begin position="1"/>
        <end position="27"/>
    </location>
</feature>
<reference evidence="8" key="1">
    <citation type="submission" date="2017-05" db="EMBL/GenBank/DDBJ databases">
        <title>Complete and WGS of Bordetella genogroups.</title>
        <authorList>
            <person name="Spilker T."/>
            <person name="Lipuma J."/>
        </authorList>
    </citation>
    <scope>NUCLEOTIDE SEQUENCE [LARGE SCALE GENOMIC DNA]</scope>
    <source>
        <strain evidence="8">AU8856</strain>
    </source>
</reference>
<dbReference type="PROSITE" id="PS51077">
    <property type="entry name" value="HTH_ICLR"/>
    <property type="match status" value="1"/>
</dbReference>
<dbReference type="Gene3D" id="1.10.10.10">
    <property type="entry name" value="Winged helix-like DNA-binding domain superfamily/Winged helix DNA-binding domain"/>
    <property type="match status" value="1"/>
</dbReference>
<comment type="caution">
    <text evidence="7">The sequence shown here is derived from an EMBL/GenBank/DDBJ whole genome shotgun (WGS) entry which is preliminary data.</text>
</comment>
<dbReference type="InterPro" id="IPR014757">
    <property type="entry name" value="Tscrpt_reg_IclR_C"/>
</dbReference>
<dbReference type="PANTHER" id="PTHR30136">
    <property type="entry name" value="HELIX-TURN-HELIX TRANSCRIPTIONAL REGULATOR, ICLR FAMILY"/>
    <property type="match status" value="1"/>
</dbReference>
<dbReference type="EMBL" id="NEVS01000004">
    <property type="protein sequence ID" value="OZI62247.1"/>
    <property type="molecule type" value="Genomic_DNA"/>
</dbReference>
<dbReference type="GO" id="GO:0045892">
    <property type="term" value="P:negative regulation of DNA-templated transcription"/>
    <property type="evidence" value="ECO:0007669"/>
    <property type="project" value="TreeGrafter"/>
</dbReference>
<dbReference type="SMART" id="SM00346">
    <property type="entry name" value="HTH_ICLR"/>
    <property type="match status" value="1"/>
</dbReference>
<evidence type="ECO:0000313" key="8">
    <source>
        <dbReference type="Proteomes" id="UP000215767"/>
    </source>
</evidence>
<dbReference type="Pfam" id="PF09339">
    <property type="entry name" value="HTH_IclR"/>
    <property type="match status" value="1"/>
</dbReference>
<sequence length="271" mass="28929">MPPSRRPSADPSDPVKPVVRRTPDAAPANRSLERGIALLRAFRPGLEVLGNGELAERTGLSRATVSRLTQTLVRTGFLQHEPALRAYRLGAPVLSLAHAMRSGSPVLKVAAPWMRELAQARRINVGIAVADGDDMVYLESVRYSRKVSLRSVVAGQRVPIELTSLGRAYLAALPDARREAWIAAMKRRRPGQGRALAEEIDAARASVRAAGYCVAAWQPAVVALSTPLVLANGAIYALNVSVATAETPETVAGSLAADLLDLKRRILAALG</sequence>
<dbReference type="Pfam" id="PF01614">
    <property type="entry name" value="IclR_C"/>
    <property type="match status" value="1"/>
</dbReference>
<keyword evidence="8" id="KW-1185">Reference proteome</keyword>
<dbReference type="PROSITE" id="PS51078">
    <property type="entry name" value="ICLR_ED"/>
    <property type="match status" value="1"/>
</dbReference>
<evidence type="ECO:0000313" key="7">
    <source>
        <dbReference type="EMBL" id="OZI62247.1"/>
    </source>
</evidence>
<accession>A0A261UL41</accession>
<dbReference type="SUPFAM" id="SSF55781">
    <property type="entry name" value="GAF domain-like"/>
    <property type="match status" value="1"/>
</dbReference>
<dbReference type="GO" id="GO:0003677">
    <property type="term" value="F:DNA binding"/>
    <property type="evidence" value="ECO:0007669"/>
    <property type="project" value="UniProtKB-KW"/>
</dbReference>
<dbReference type="SUPFAM" id="SSF46785">
    <property type="entry name" value="Winged helix' DNA-binding domain"/>
    <property type="match status" value="1"/>
</dbReference>
<dbReference type="AlphaFoldDB" id="A0A261UL41"/>
<dbReference type="InterPro" id="IPR005471">
    <property type="entry name" value="Tscrpt_reg_IclR_N"/>
</dbReference>
<dbReference type="InterPro" id="IPR029016">
    <property type="entry name" value="GAF-like_dom_sf"/>
</dbReference>
<evidence type="ECO:0000259" key="5">
    <source>
        <dbReference type="PROSITE" id="PS51077"/>
    </source>
</evidence>
<dbReference type="Gene3D" id="3.30.450.40">
    <property type="match status" value="1"/>
</dbReference>
<dbReference type="Proteomes" id="UP000215767">
    <property type="component" value="Unassembled WGS sequence"/>
</dbReference>
<gene>
    <name evidence="7" type="ORF">CAL28_23880</name>
</gene>
<evidence type="ECO:0000256" key="2">
    <source>
        <dbReference type="ARBA" id="ARBA00023125"/>
    </source>
</evidence>
<dbReference type="PANTHER" id="PTHR30136:SF33">
    <property type="entry name" value="TRANSCRIPTIONAL REGULATORY PROTEIN"/>
    <property type="match status" value="1"/>
</dbReference>
<keyword evidence="3" id="KW-0804">Transcription</keyword>
<name>A0A261UL41_9BORD</name>
<feature type="domain" description="IclR-ED" evidence="6">
    <location>
        <begin position="85"/>
        <end position="271"/>
    </location>
</feature>
<protein>
    <submittedName>
        <fullName evidence="7">IclR family transcriptional regulator</fullName>
    </submittedName>
</protein>
<evidence type="ECO:0000256" key="1">
    <source>
        <dbReference type="ARBA" id="ARBA00023015"/>
    </source>
</evidence>
<dbReference type="InterPro" id="IPR036390">
    <property type="entry name" value="WH_DNA-bd_sf"/>
</dbReference>
<evidence type="ECO:0000256" key="3">
    <source>
        <dbReference type="ARBA" id="ARBA00023163"/>
    </source>
</evidence>
<organism evidence="7 8">
    <name type="scientific">Bordetella genomosp. 11</name>
    <dbReference type="NCBI Taxonomy" id="1416808"/>
    <lineage>
        <taxon>Bacteria</taxon>
        <taxon>Pseudomonadati</taxon>
        <taxon>Pseudomonadota</taxon>
        <taxon>Betaproteobacteria</taxon>
        <taxon>Burkholderiales</taxon>
        <taxon>Alcaligenaceae</taxon>
        <taxon>Bordetella</taxon>
    </lineage>
</organism>
<evidence type="ECO:0000259" key="6">
    <source>
        <dbReference type="PROSITE" id="PS51078"/>
    </source>
</evidence>
<dbReference type="OrthoDB" id="5401369at2"/>
<feature type="domain" description="HTH iclR-type" evidence="5">
    <location>
        <begin position="29"/>
        <end position="91"/>
    </location>
</feature>
<evidence type="ECO:0000256" key="4">
    <source>
        <dbReference type="SAM" id="MobiDB-lite"/>
    </source>
</evidence>
<proteinExistence type="predicted"/>
<keyword evidence="1" id="KW-0805">Transcription regulation</keyword>
<dbReference type="InterPro" id="IPR050707">
    <property type="entry name" value="HTH_MetabolicPath_Reg"/>
</dbReference>